<dbReference type="EMBL" id="KZ819763">
    <property type="protein sequence ID" value="PWN52670.1"/>
    <property type="molecule type" value="Genomic_DNA"/>
</dbReference>
<reference evidence="1 2" key="1">
    <citation type="journal article" date="2018" name="Mol. Biol. Evol.">
        <title>Broad Genomic Sampling Reveals a Smut Pathogenic Ancestry of the Fungal Clade Ustilaginomycotina.</title>
        <authorList>
            <person name="Kijpornyongpan T."/>
            <person name="Mondo S.J."/>
            <person name="Barry K."/>
            <person name="Sandor L."/>
            <person name="Lee J."/>
            <person name="Lipzen A."/>
            <person name="Pangilinan J."/>
            <person name="LaButti K."/>
            <person name="Hainaut M."/>
            <person name="Henrissat B."/>
            <person name="Grigoriev I.V."/>
            <person name="Spatafora J.W."/>
            <person name="Aime M.C."/>
        </authorList>
    </citation>
    <scope>NUCLEOTIDE SEQUENCE [LARGE SCALE GENOMIC DNA]</scope>
    <source>
        <strain evidence="1 2">SA 807</strain>
    </source>
</reference>
<gene>
    <name evidence="1" type="ORF">IE53DRAFT_384855</name>
</gene>
<sequence length="715" mass="76801">MPRPDHHRYRPHRPSLPSYPTLLLSLAAAATLLSSSPIALSAAAAASPPSSPSLSPATHDPQLHQHAFVATASHESSTLNLDLNNAPTSPSSHPYHPRFPARKGNVIARIARYLSSLLPESDQAPSSSRHPASASSWELLDDTQSDQGLFGDAAGLTWGGSTLEVIRSQAIFFTRPAAFGPRISSEEGLRGSLLPIATFYDPHHDPIDQRPNSGCPVKGGPGWSKSGREGGDLGLDIDVDDLRFPGAFSDQDDESTPPLLRVAKNPTLKLPRPPSDWIALVERGDGCSFAAKVRLSQALGAIAVVVGDSPSPGWNGGKEGDSNDEGDPGLSGKRLITMFAPGDTSDIQIPSTFITRPSYLDLTRLIEEVGKEELERKKEQHPAERGSDKNDGDEDRIPTPRGLEIILSRDDMMWEWPLIDLGILLLLLPSFMTVTTIVVHRIRLIRQRRKERAPELVVLGLPCLIWRGGGQPWEKIEGPDLDPLPGSSQIEVVGGAGKTDPDTSSSSLLPIVDLESGPASESDPLLAEDENGAGPSRQRGQRGSTKSDNRPTPPANRSHSFLPPGRTYFSTDECAICLCDFVDGDRVRVLPCGHIFHRQEIDDWLVRVKKLCPICKRDITVPIPPAPPGPALHTPAAPPFASSSSSSTVADADATPVAGNSTNATEEGDDDENENQGVSIVIASCSDEADCQEGHVHPSAPTETYGRLSERQQDE</sequence>
<evidence type="ECO:0000313" key="1">
    <source>
        <dbReference type="EMBL" id="PWN52670.1"/>
    </source>
</evidence>
<keyword evidence="2" id="KW-1185">Reference proteome</keyword>
<organism evidence="1 2">
    <name type="scientific">Violaceomyces palustris</name>
    <dbReference type="NCBI Taxonomy" id="1673888"/>
    <lineage>
        <taxon>Eukaryota</taxon>
        <taxon>Fungi</taxon>
        <taxon>Dikarya</taxon>
        <taxon>Basidiomycota</taxon>
        <taxon>Ustilaginomycotina</taxon>
        <taxon>Ustilaginomycetes</taxon>
        <taxon>Violaceomycetales</taxon>
        <taxon>Violaceomycetaceae</taxon>
        <taxon>Violaceomyces</taxon>
    </lineage>
</organism>
<proteinExistence type="predicted"/>
<evidence type="ECO:0000313" key="2">
    <source>
        <dbReference type="Proteomes" id="UP000245626"/>
    </source>
</evidence>
<accession>A0ACD0P3J9</accession>
<dbReference type="Proteomes" id="UP000245626">
    <property type="component" value="Unassembled WGS sequence"/>
</dbReference>
<protein>
    <submittedName>
        <fullName evidence="1">Uncharacterized protein</fullName>
    </submittedName>
</protein>
<name>A0ACD0P3J9_9BASI</name>